<accession>A0A8J2JVG1</accession>
<name>A0A8J2JVG1_9HEXA</name>
<dbReference type="OrthoDB" id="10009301at2759"/>
<feature type="domain" description="CUB" evidence="4">
    <location>
        <begin position="1"/>
        <end position="48"/>
    </location>
</feature>
<gene>
    <name evidence="5" type="ORF">AFUS01_LOCUS11806</name>
</gene>
<reference evidence="5" key="1">
    <citation type="submission" date="2021-06" db="EMBL/GenBank/DDBJ databases">
        <authorList>
            <person name="Hodson N. C."/>
            <person name="Mongue J. A."/>
            <person name="Jaron S. K."/>
        </authorList>
    </citation>
    <scope>NUCLEOTIDE SEQUENCE</scope>
</reference>
<comment type="caution">
    <text evidence="5">The sequence shown here is derived from an EMBL/GenBank/DDBJ whole genome shotgun (WGS) entry which is preliminary data.</text>
</comment>
<keyword evidence="1" id="KW-0677">Repeat</keyword>
<evidence type="ECO:0000313" key="5">
    <source>
        <dbReference type="EMBL" id="CAG7722685.1"/>
    </source>
</evidence>
<dbReference type="SMART" id="SM00042">
    <property type="entry name" value="CUB"/>
    <property type="match status" value="1"/>
</dbReference>
<evidence type="ECO:0000313" key="6">
    <source>
        <dbReference type="Proteomes" id="UP000708208"/>
    </source>
</evidence>
<dbReference type="PANTHER" id="PTHR24251">
    <property type="entry name" value="OVOCHYMASE-RELATED"/>
    <property type="match status" value="1"/>
</dbReference>
<evidence type="ECO:0000256" key="2">
    <source>
        <dbReference type="ARBA" id="ARBA00023157"/>
    </source>
</evidence>
<feature type="domain" description="CUB" evidence="4">
    <location>
        <begin position="177"/>
        <end position="324"/>
    </location>
</feature>
<dbReference type="Proteomes" id="UP000708208">
    <property type="component" value="Unassembled WGS sequence"/>
</dbReference>
<feature type="domain" description="CUB" evidence="4">
    <location>
        <begin position="52"/>
        <end position="176"/>
    </location>
</feature>
<keyword evidence="6" id="KW-1185">Reference proteome</keyword>
<dbReference type="EMBL" id="CAJVCH010091576">
    <property type="protein sequence ID" value="CAG7722685.1"/>
    <property type="molecule type" value="Genomic_DNA"/>
</dbReference>
<protein>
    <recommendedName>
        <fullName evidence="4">CUB domain-containing protein</fullName>
    </recommendedName>
</protein>
<proteinExistence type="predicted"/>
<dbReference type="Pfam" id="PF00431">
    <property type="entry name" value="CUB"/>
    <property type="match status" value="2"/>
</dbReference>
<dbReference type="PROSITE" id="PS01180">
    <property type="entry name" value="CUB"/>
    <property type="match status" value="4"/>
</dbReference>
<comment type="caution">
    <text evidence="3">Lacks conserved residue(s) required for the propagation of feature annotation.</text>
</comment>
<dbReference type="CDD" id="cd00041">
    <property type="entry name" value="CUB"/>
    <property type="match status" value="2"/>
</dbReference>
<dbReference type="InterPro" id="IPR000859">
    <property type="entry name" value="CUB_dom"/>
</dbReference>
<feature type="domain" description="CUB" evidence="4">
    <location>
        <begin position="326"/>
        <end position="366"/>
    </location>
</feature>
<organism evidence="5 6">
    <name type="scientific">Allacma fusca</name>
    <dbReference type="NCBI Taxonomy" id="39272"/>
    <lineage>
        <taxon>Eukaryota</taxon>
        <taxon>Metazoa</taxon>
        <taxon>Ecdysozoa</taxon>
        <taxon>Arthropoda</taxon>
        <taxon>Hexapoda</taxon>
        <taxon>Collembola</taxon>
        <taxon>Symphypleona</taxon>
        <taxon>Sminthuridae</taxon>
        <taxon>Allacma</taxon>
    </lineage>
</organism>
<evidence type="ECO:0000256" key="3">
    <source>
        <dbReference type="PROSITE-ProRule" id="PRU00059"/>
    </source>
</evidence>
<sequence>TSPLLGKYCGTNLPNNITSMSRFLFVEFHSDENSNGNRRGFRIVTEDVPRGCGGVVHAKRGNIFSPRVSTTYRPGEPSSSRRYPHNTECEWIIETIPGYELRLLFTNRFDIEISANCSNDYVEISVEVKGVWTSVGKYCGKQIPASINATSTRAKVLFHTNEAINAEGFALTWFSVCGGLYTDPTGEIRSATYDRDSSLSSFHYWTFRGWENIWETQKCDYIIQGSSDSDYVVGEFLEPFHVSPIANAYGVDLSDTSIRCPIVNVSVWDGNDTSLTPSRPRRSGGVFCGETVPPAFIATGAAVISYNYRAAFENYGFRLKYSIYQCGGLITEPTTISSPGHPYTSAPNMNCTWVVKAPRNKVPRIK</sequence>
<evidence type="ECO:0000256" key="1">
    <source>
        <dbReference type="ARBA" id="ARBA00022737"/>
    </source>
</evidence>
<dbReference type="AlphaFoldDB" id="A0A8J2JVG1"/>
<feature type="non-terminal residue" evidence="5">
    <location>
        <position position="1"/>
    </location>
</feature>
<evidence type="ECO:0000259" key="4">
    <source>
        <dbReference type="PROSITE" id="PS01180"/>
    </source>
</evidence>
<keyword evidence="2" id="KW-1015">Disulfide bond</keyword>